<organism evidence="4 5">
    <name type="scientific">Legionella waltersii</name>
    <dbReference type="NCBI Taxonomy" id="66969"/>
    <lineage>
        <taxon>Bacteria</taxon>
        <taxon>Pseudomonadati</taxon>
        <taxon>Pseudomonadota</taxon>
        <taxon>Gammaproteobacteria</taxon>
        <taxon>Legionellales</taxon>
        <taxon>Legionellaceae</taxon>
        <taxon>Legionella</taxon>
    </lineage>
</organism>
<keyword evidence="5" id="KW-1185">Reference proteome</keyword>
<dbReference type="NCBIfam" id="NF043045">
    <property type="entry name" value="T4SS_VpdC"/>
    <property type="match status" value="1"/>
</dbReference>
<dbReference type="InterPro" id="IPR052580">
    <property type="entry name" value="Lipid_Hydrolase"/>
</dbReference>
<feature type="domain" description="PNPLA" evidence="3">
    <location>
        <begin position="304"/>
        <end position="496"/>
    </location>
</feature>
<dbReference type="GO" id="GO:0016042">
    <property type="term" value="P:lipid catabolic process"/>
    <property type="evidence" value="ECO:0007669"/>
    <property type="project" value="UniProtKB-UniRule"/>
</dbReference>
<keyword evidence="1 2" id="KW-0443">Lipid metabolism</keyword>
<reference evidence="4 5" key="1">
    <citation type="submission" date="2015-11" db="EMBL/GenBank/DDBJ databases">
        <title>Genomic analysis of 38 Legionella species identifies large and diverse effector repertoires.</title>
        <authorList>
            <person name="Burstein D."/>
            <person name="Amaro F."/>
            <person name="Zusman T."/>
            <person name="Lifshitz Z."/>
            <person name="Cohen O."/>
            <person name="Gilbert J.A."/>
            <person name="Pupko T."/>
            <person name="Shuman H.A."/>
            <person name="Segal G."/>
        </authorList>
    </citation>
    <scope>NUCLEOTIDE SEQUENCE [LARGE SCALE GENOMIC DNA]</scope>
    <source>
        <strain evidence="4 5">ATCC 51914</strain>
    </source>
</reference>
<dbReference type="Pfam" id="PF01734">
    <property type="entry name" value="Patatin"/>
    <property type="match status" value="1"/>
</dbReference>
<sequence length="885" mass="101949">MTPQHVITQLLQTDTKYPKNLNLLKKIILSAYLGRLRINGLAPDNKVSLANYLFDNEKMIFDFTRLSENKRIEFDEWLLGEHQNDKQPGFLSGVYVNDYRGFTAEVALSWWGVLKQWLFSNKSEHWNITDLEFSLNYQLTGIEMFRGKNGILIGFNQFLVPPSGTKYCDPNHYHQDSGGNTKRIYITNALVDQLRNMDYAGFNYETACKSSHPHAIDVLNYSKRFKEMQDYRRMQRFTGAKAWYLRLWEWITSFFNGMKSKVDNPTEKRSKQVLLYKDKTVKIYQNVDTKEILVSERRPDITNLVFCGGGAKIFAHLGVWRALNEAGIKPTKFAGSSAGAIIALMCYMGYTADEINQFFKEFKQETIVKYDISTNGLSDSHSLKTALDFIIAKKVSELSKKYKFPFPTGKITFSTLDSIRKSYPDCGIGDDLIVTATNKRLGKTSYFSTSNNPTMEISEAVKMSSSFPVLYKHTIFDGHEHSDGGVLSNFPTEVFEDDGDTLLESEFGNNLKVLAVQFDNGTERSAIDRIKEKVYRENFLLNWIYGLITGVSDPASGWERDRLKLRQYAMQTIVIDTMNISSTGFNIEDKVREQLIQNGYKSTIDYLSTRYSDCGEKGKFVNKELMYSTFNSLSELLSYCCYRGSKYYFEIVNDLIVHSTLPNRTSLSQQSLELNQLYFQGESKKSEPTNQRQEQLNHSLFFFGNNHQQCHQHDSEVHEKNHRILLALYQVFLKLSPQFVIHKKDKATLDSAKHAQSLHHPFTVLDHLNNLIGDAHILVHIVAASLKELKEKPTEEAFKLLDDIAEILYSNVDLMRNEYFGKWDLSISQCSRVLKMIKKQDHQGTQILLECLKHKLEPMQTVQEGHYIEDYSDWNSDPSIMNFSL</sequence>
<dbReference type="OrthoDB" id="5650221at2"/>
<dbReference type="AlphaFoldDB" id="A0A0W1ALX5"/>
<dbReference type="GO" id="GO:0016787">
    <property type="term" value="F:hydrolase activity"/>
    <property type="evidence" value="ECO:0007669"/>
    <property type="project" value="UniProtKB-UniRule"/>
</dbReference>
<accession>A0A0W1ALX5</accession>
<gene>
    <name evidence="4" type="primary">rssA</name>
    <name evidence="4" type="ORF">Lwal_0751</name>
</gene>
<dbReference type="PATRIC" id="fig|66969.6.peg.820"/>
<dbReference type="EMBL" id="LNZB01000015">
    <property type="protein sequence ID" value="KTD82274.1"/>
    <property type="molecule type" value="Genomic_DNA"/>
</dbReference>
<proteinExistence type="predicted"/>
<dbReference type="Proteomes" id="UP000054729">
    <property type="component" value="Unassembled WGS sequence"/>
</dbReference>
<protein>
    <submittedName>
        <fullName evidence="4">Esterase of the alpha-beta hydrolase superfamily protein</fullName>
    </submittedName>
</protein>
<dbReference type="InterPro" id="IPR016035">
    <property type="entry name" value="Acyl_Trfase/lysoPLipase"/>
</dbReference>
<dbReference type="SUPFAM" id="SSF52151">
    <property type="entry name" value="FabD/lysophospholipase-like"/>
    <property type="match status" value="1"/>
</dbReference>
<dbReference type="CDD" id="cd07207">
    <property type="entry name" value="Pat_ExoU_VipD_like"/>
    <property type="match status" value="1"/>
</dbReference>
<dbReference type="RefSeq" id="WP_058479573.1">
    <property type="nucleotide sequence ID" value="NZ_CAAAIQ010000006.1"/>
</dbReference>
<evidence type="ECO:0000256" key="1">
    <source>
        <dbReference type="ARBA" id="ARBA00023098"/>
    </source>
</evidence>
<dbReference type="InterPro" id="IPR002641">
    <property type="entry name" value="PNPLA_dom"/>
</dbReference>
<evidence type="ECO:0000256" key="2">
    <source>
        <dbReference type="PROSITE-ProRule" id="PRU01161"/>
    </source>
</evidence>
<dbReference type="PANTHER" id="PTHR46394:SF1">
    <property type="entry name" value="PNPLA DOMAIN-CONTAINING PROTEIN"/>
    <property type="match status" value="1"/>
</dbReference>
<feature type="short sequence motif" description="GXSXG" evidence="2">
    <location>
        <begin position="335"/>
        <end position="339"/>
    </location>
</feature>
<evidence type="ECO:0000313" key="5">
    <source>
        <dbReference type="Proteomes" id="UP000054729"/>
    </source>
</evidence>
<comment type="caution">
    <text evidence="2">Lacks conserved residue(s) required for the propagation of feature annotation.</text>
</comment>
<evidence type="ECO:0000313" key="4">
    <source>
        <dbReference type="EMBL" id="KTD82274.1"/>
    </source>
</evidence>
<comment type="caution">
    <text evidence="4">The sequence shown here is derived from an EMBL/GenBank/DDBJ whole genome shotgun (WGS) entry which is preliminary data.</text>
</comment>
<name>A0A0W1ALX5_9GAMM</name>
<dbReference type="PANTHER" id="PTHR46394">
    <property type="entry name" value="ANNEXIN"/>
    <property type="match status" value="1"/>
</dbReference>
<keyword evidence="2 4" id="KW-0378">Hydrolase</keyword>
<evidence type="ECO:0000259" key="3">
    <source>
        <dbReference type="PROSITE" id="PS51635"/>
    </source>
</evidence>
<dbReference type="PROSITE" id="PS51635">
    <property type="entry name" value="PNPLA"/>
    <property type="match status" value="1"/>
</dbReference>
<feature type="short sequence motif" description="DGA/G" evidence="2">
    <location>
        <begin position="483"/>
        <end position="485"/>
    </location>
</feature>
<dbReference type="Gene3D" id="3.40.1090.10">
    <property type="entry name" value="Cytosolic phospholipase A2 catalytic domain"/>
    <property type="match status" value="2"/>
</dbReference>
<feature type="active site" description="Nucleophile" evidence="2">
    <location>
        <position position="337"/>
    </location>
</feature>
<dbReference type="InterPro" id="IPR049988">
    <property type="entry name" value="T4SS_VpdC"/>
</dbReference>
<keyword evidence="2" id="KW-0442">Lipid degradation</keyword>
<feature type="active site" description="Proton acceptor" evidence="2">
    <location>
        <position position="483"/>
    </location>
</feature>
<dbReference type="STRING" id="66969.Lwal_0751"/>